<gene>
    <name evidence="2" type="ORF">IV203_037545</name>
</gene>
<feature type="compositionally biased region" description="Polar residues" evidence="1">
    <location>
        <begin position="110"/>
        <end position="126"/>
    </location>
</feature>
<accession>A0A9K3LL60</accession>
<name>A0A9K3LL60_9STRA</name>
<dbReference type="Proteomes" id="UP000693970">
    <property type="component" value="Unassembled WGS sequence"/>
</dbReference>
<sequence length="167" mass="19456">MQLEESKLAHKAEVVKLKEALAVAIEQNSPLNKTLSDLHENDRMLEVRERLEQLKARNMALQEENLKLGGRLERAAIQINAFELEQQHAEEVEDENRKLRHQLREYEQLLTNSTKRSSPVQTSTKSAALADNELQRKGKDKKKKKFGLFKRRNIDEVITEEKEEDEI</sequence>
<evidence type="ECO:0000313" key="3">
    <source>
        <dbReference type="Proteomes" id="UP000693970"/>
    </source>
</evidence>
<proteinExistence type="predicted"/>
<dbReference type="OrthoDB" id="49568at2759"/>
<evidence type="ECO:0000313" key="2">
    <source>
        <dbReference type="EMBL" id="KAG7364343.1"/>
    </source>
</evidence>
<evidence type="ECO:0000256" key="1">
    <source>
        <dbReference type="SAM" id="MobiDB-lite"/>
    </source>
</evidence>
<feature type="region of interest" description="Disordered" evidence="1">
    <location>
        <begin position="110"/>
        <end position="145"/>
    </location>
</feature>
<keyword evidence="3" id="KW-1185">Reference proteome</keyword>
<comment type="caution">
    <text evidence="2">The sequence shown here is derived from an EMBL/GenBank/DDBJ whole genome shotgun (WGS) entry which is preliminary data.</text>
</comment>
<protein>
    <submittedName>
        <fullName evidence="2">Uncharacterized protein</fullName>
    </submittedName>
</protein>
<dbReference type="AlphaFoldDB" id="A0A9K3LL60"/>
<organism evidence="2 3">
    <name type="scientific">Nitzschia inconspicua</name>
    <dbReference type="NCBI Taxonomy" id="303405"/>
    <lineage>
        <taxon>Eukaryota</taxon>
        <taxon>Sar</taxon>
        <taxon>Stramenopiles</taxon>
        <taxon>Ochrophyta</taxon>
        <taxon>Bacillariophyta</taxon>
        <taxon>Bacillariophyceae</taxon>
        <taxon>Bacillariophycidae</taxon>
        <taxon>Bacillariales</taxon>
        <taxon>Bacillariaceae</taxon>
        <taxon>Nitzschia</taxon>
    </lineage>
</organism>
<reference evidence="2" key="2">
    <citation type="submission" date="2021-04" db="EMBL/GenBank/DDBJ databases">
        <authorList>
            <person name="Podell S."/>
        </authorList>
    </citation>
    <scope>NUCLEOTIDE SEQUENCE</scope>
    <source>
        <strain evidence="2">Hildebrandi</strain>
    </source>
</reference>
<dbReference type="EMBL" id="JAGRRH010000009">
    <property type="protein sequence ID" value="KAG7364343.1"/>
    <property type="molecule type" value="Genomic_DNA"/>
</dbReference>
<reference evidence="2" key="1">
    <citation type="journal article" date="2021" name="Sci. Rep.">
        <title>Diploid genomic architecture of Nitzschia inconspicua, an elite biomass production diatom.</title>
        <authorList>
            <person name="Oliver A."/>
            <person name="Podell S."/>
            <person name="Pinowska A."/>
            <person name="Traller J.C."/>
            <person name="Smith S.R."/>
            <person name="McClure R."/>
            <person name="Beliaev A."/>
            <person name="Bohutskyi P."/>
            <person name="Hill E.A."/>
            <person name="Rabines A."/>
            <person name="Zheng H."/>
            <person name="Allen L.Z."/>
            <person name="Kuo A."/>
            <person name="Grigoriev I.V."/>
            <person name="Allen A.E."/>
            <person name="Hazlebeck D."/>
            <person name="Allen E.E."/>
        </authorList>
    </citation>
    <scope>NUCLEOTIDE SEQUENCE</scope>
    <source>
        <strain evidence="2">Hildebrandi</strain>
    </source>
</reference>